<name>A0AAV5EKB1_ELECO</name>
<proteinExistence type="predicted"/>
<feature type="domain" description="DUF3615" evidence="1">
    <location>
        <begin position="105"/>
        <end position="204"/>
    </location>
</feature>
<reference evidence="2" key="2">
    <citation type="submission" date="2021-12" db="EMBL/GenBank/DDBJ databases">
        <title>Resequencing data analysis of finger millet.</title>
        <authorList>
            <person name="Hatakeyama M."/>
            <person name="Aluri S."/>
            <person name="Balachadran M.T."/>
            <person name="Sivarajan S.R."/>
            <person name="Poveda L."/>
            <person name="Shimizu-Inatsugi R."/>
            <person name="Schlapbach R."/>
            <person name="Sreeman S.M."/>
            <person name="Shimizu K.K."/>
        </authorList>
    </citation>
    <scope>NUCLEOTIDE SEQUENCE</scope>
</reference>
<protein>
    <recommendedName>
        <fullName evidence="1">DUF3615 domain-containing protein</fullName>
    </recommendedName>
</protein>
<dbReference type="InterPro" id="IPR022059">
    <property type="entry name" value="DUF3615"/>
</dbReference>
<reference evidence="2" key="1">
    <citation type="journal article" date="2018" name="DNA Res.">
        <title>Multiple hybrid de novo genome assembly of finger millet, an orphan allotetraploid crop.</title>
        <authorList>
            <person name="Hatakeyama M."/>
            <person name="Aluri S."/>
            <person name="Balachadran M.T."/>
            <person name="Sivarajan S.R."/>
            <person name="Patrignani A."/>
            <person name="Gruter S."/>
            <person name="Poveda L."/>
            <person name="Shimizu-Inatsugi R."/>
            <person name="Baeten J."/>
            <person name="Francoijs K.J."/>
            <person name="Nataraja K.N."/>
            <person name="Reddy Y.A.N."/>
            <person name="Phadnis S."/>
            <person name="Ravikumar R.L."/>
            <person name="Schlapbach R."/>
            <person name="Sreeman S.M."/>
            <person name="Shimizu K.K."/>
        </authorList>
    </citation>
    <scope>NUCLEOTIDE SEQUENCE</scope>
</reference>
<dbReference type="PANTHER" id="PTHR34710:SF15">
    <property type="entry name" value="OS03G0834100 PROTEIN"/>
    <property type="match status" value="1"/>
</dbReference>
<dbReference type="Pfam" id="PF12274">
    <property type="entry name" value="DUF3615"/>
    <property type="match status" value="1"/>
</dbReference>
<comment type="caution">
    <text evidence="2">The sequence shown here is derived from an EMBL/GenBank/DDBJ whole genome shotgun (WGS) entry which is preliminary data.</text>
</comment>
<evidence type="ECO:0000313" key="2">
    <source>
        <dbReference type="EMBL" id="GJN22763.1"/>
    </source>
</evidence>
<sequence>MHLNLTHILRSGRKVLVADTSKPAPLQYKKGKSRRLYSAAVDFKGSVFAFSHMISKYNLSTEKSGKLLLSSEICRCNMRLMMWLSAIPYREEPVYDVSWQTPVCAKVALEHYNRLNEEDEHELVKAVDSVSFFFNGRWMHANFLAKSKGAKSCVDLVPKYFFAELKVGPDGKESCVSCIKMDPGNPQTRPVRGCKICPSRMFHPAAGGHRGVPVLHGAARGDQVETQAAPDLTA</sequence>
<gene>
    <name evidence="2" type="primary">gb10359</name>
    <name evidence="2" type="ORF">PR202_gb10359</name>
</gene>
<keyword evidence="3" id="KW-1185">Reference proteome</keyword>
<evidence type="ECO:0000313" key="3">
    <source>
        <dbReference type="Proteomes" id="UP001054889"/>
    </source>
</evidence>
<dbReference type="Proteomes" id="UP001054889">
    <property type="component" value="Unassembled WGS sequence"/>
</dbReference>
<organism evidence="2 3">
    <name type="scientific">Eleusine coracana subsp. coracana</name>
    <dbReference type="NCBI Taxonomy" id="191504"/>
    <lineage>
        <taxon>Eukaryota</taxon>
        <taxon>Viridiplantae</taxon>
        <taxon>Streptophyta</taxon>
        <taxon>Embryophyta</taxon>
        <taxon>Tracheophyta</taxon>
        <taxon>Spermatophyta</taxon>
        <taxon>Magnoliopsida</taxon>
        <taxon>Liliopsida</taxon>
        <taxon>Poales</taxon>
        <taxon>Poaceae</taxon>
        <taxon>PACMAD clade</taxon>
        <taxon>Chloridoideae</taxon>
        <taxon>Cynodonteae</taxon>
        <taxon>Eleusininae</taxon>
        <taxon>Eleusine</taxon>
    </lineage>
</organism>
<accession>A0AAV5EKB1</accession>
<dbReference type="AlphaFoldDB" id="A0AAV5EKB1"/>
<evidence type="ECO:0000259" key="1">
    <source>
        <dbReference type="Pfam" id="PF12274"/>
    </source>
</evidence>
<dbReference type="PANTHER" id="PTHR34710">
    <property type="entry name" value="OS03G0834100 PROTEIN"/>
    <property type="match status" value="1"/>
</dbReference>
<dbReference type="EMBL" id="BQKI01000076">
    <property type="protein sequence ID" value="GJN22763.1"/>
    <property type="molecule type" value="Genomic_DNA"/>
</dbReference>